<keyword evidence="2" id="KW-1003">Cell membrane</keyword>
<dbReference type="PANTHER" id="PTHR30572:SF4">
    <property type="entry name" value="ABC TRANSPORTER PERMEASE YTRF"/>
    <property type="match status" value="1"/>
</dbReference>
<dbReference type="Proteomes" id="UP000216498">
    <property type="component" value="Unassembled WGS sequence"/>
</dbReference>
<evidence type="ECO:0000313" key="9">
    <source>
        <dbReference type="EMBL" id="OZU87012.1"/>
    </source>
</evidence>
<evidence type="ECO:0000259" key="8">
    <source>
        <dbReference type="Pfam" id="PF02687"/>
    </source>
</evidence>
<feature type="transmembrane region" description="Helical" evidence="7">
    <location>
        <begin position="256"/>
        <end position="276"/>
    </location>
</feature>
<name>A0A265N4P0_9BACI</name>
<evidence type="ECO:0000313" key="10">
    <source>
        <dbReference type="Proteomes" id="UP000216498"/>
    </source>
</evidence>
<accession>A0A265N4P0</accession>
<dbReference type="EMBL" id="NPMS01000017">
    <property type="protein sequence ID" value="OZU87012.1"/>
    <property type="molecule type" value="Genomic_DNA"/>
</dbReference>
<keyword evidence="3 7" id="KW-0812">Transmembrane</keyword>
<feature type="domain" description="ABC3 transporter permease C-terminal" evidence="8">
    <location>
        <begin position="263"/>
        <end position="382"/>
    </location>
</feature>
<comment type="similarity">
    <text evidence="6">Belongs to the ABC-4 integral membrane protein family.</text>
</comment>
<proteinExistence type="inferred from homology"/>
<feature type="transmembrane region" description="Helical" evidence="7">
    <location>
        <begin position="311"/>
        <end position="332"/>
    </location>
</feature>
<feature type="transmembrane region" description="Helical" evidence="7">
    <location>
        <begin position="788"/>
        <end position="806"/>
    </location>
</feature>
<feature type="transmembrane region" description="Helical" evidence="7">
    <location>
        <begin position="352"/>
        <end position="376"/>
    </location>
</feature>
<evidence type="ECO:0000256" key="2">
    <source>
        <dbReference type="ARBA" id="ARBA00022475"/>
    </source>
</evidence>
<dbReference type="PANTHER" id="PTHR30572">
    <property type="entry name" value="MEMBRANE COMPONENT OF TRANSPORTER-RELATED"/>
    <property type="match status" value="1"/>
</dbReference>
<keyword evidence="4 7" id="KW-1133">Transmembrane helix</keyword>
<comment type="caution">
    <text evidence="9">The sequence shown here is derived from an EMBL/GenBank/DDBJ whole genome shotgun (WGS) entry which is preliminary data.</text>
</comment>
<dbReference type="AlphaFoldDB" id="A0A265N4P0"/>
<dbReference type="GO" id="GO:0022857">
    <property type="term" value="F:transmembrane transporter activity"/>
    <property type="evidence" value="ECO:0007669"/>
    <property type="project" value="TreeGrafter"/>
</dbReference>
<feature type="transmembrane region" description="Helical" evidence="7">
    <location>
        <begin position="741"/>
        <end position="768"/>
    </location>
</feature>
<keyword evidence="5 7" id="KW-0472">Membrane</keyword>
<feature type="transmembrane region" description="Helical" evidence="7">
    <location>
        <begin position="474"/>
        <end position="492"/>
    </location>
</feature>
<reference evidence="9 10" key="1">
    <citation type="submission" date="2017-08" db="EMBL/GenBank/DDBJ databases">
        <title>Virgibacillus indicus sp. nov. and Virgibacillus profoundi sp. nov, two moderately halophilic bacteria isolated from marine sediment by using the Microfluidic Streak Plate.</title>
        <authorList>
            <person name="Xu B."/>
            <person name="Hu B."/>
            <person name="Wang J."/>
            <person name="Zhu Y."/>
            <person name="Huang L."/>
            <person name="Du W."/>
            <person name="Huang Y."/>
        </authorList>
    </citation>
    <scope>NUCLEOTIDE SEQUENCE [LARGE SCALE GENOMIC DNA]</scope>
    <source>
        <strain evidence="9 10">IO3-P2-C2</strain>
    </source>
</reference>
<dbReference type="InterPro" id="IPR050250">
    <property type="entry name" value="Macrolide_Exporter_MacB"/>
</dbReference>
<gene>
    <name evidence="9" type="ORF">CIL03_18910</name>
</gene>
<organism evidence="9 10">
    <name type="scientific">Virgibacillus indicus</name>
    <dbReference type="NCBI Taxonomy" id="2024554"/>
    <lineage>
        <taxon>Bacteria</taxon>
        <taxon>Bacillati</taxon>
        <taxon>Bacillota</taxon>
        <taxon>Bacilli</taxon>
        <taxon>Bacillales</taxon>
        <taxon>Bacillaceae</taxon>
        <taxon>Virgibacillus</taxon>
    </lineage>
</organism>
<sequence>MRIMLSSFRVSWRNITRHKKRFLFTLIAIVLGVSVMTGMLIAKSTFANIMDEQERIAAGNADFRIQGTKAFFSSNELEGLLDQDQVKEGLATLTKQGLADIETDSPEQATVKFTGLSDFQNGMIELPVKEGDVTEEGLIITENAAALWGKEVGDLVSFQNMGSLKITAIVNEGGILNSPKTMEAAQFRDFEAIVPLDILQEWSGMNRQITEYRFQAEEGLDQQALLTDYQNALAGTDLFVQPIVADTKAYNDVEGMYFVFDLIAILSIFISAFIAFNMINTSILERNNEIAIMKSLGYTGRNVIQLIFKEILFLASIGTVLGLGIGVWLGIVVQDVLISAIVTQNITYQVEILMPVIISAAVGIVFPFLAAAMPLYKAGKTPILEAMSGHSREITLANKFNLVRVILGVACTAVGLIDNVWAFLFLFIGLVLLFPLWMKLIQLVTGPMLRVLFGFLGKQAARSLKQFEKRNANTAAMLAIGVSLALFMSAALETLPEGMEKDIRATFGGDIIAEKETAWEDSEIDAIRNMEGIESADAYAEVPNVTWYSPSGELREFSILSFEDSSMFELIEVTDQTSDSPPIYIGDRALAEMGAAVGDVFTFHTPAGETDFFIKGVVQTAHYSGYAGFAEDAIVRESLNWPLNYHVAIDVADEESVPMALAGLRVNYGESIETIDLMELNIEQAKSGLSGMNDLMVGLLILVIAISAIGISNTLFMNTLERTKELGTMRALGFTKSQVRIMIIAEGLLIGITGVIAGTLYGILVIYLNSVSDQAPAFLDFSIPRSSLVIAVAGGIVFTLLASWIPSHSASQISIKEAINYE</sequence>
<comment type="subcellular location">
    <subcellularLocation>
        <location evidence="1">Cell membrane</location>
        <topology evidence="1">Multi-pass membrane protein</topology>
    </subcellularLocation>
</comment>
<feature type="transmembrane region" description="Helical" evidence="7">
    <location>
        <begin position="695"/>
        <end position="720"/>
    </location>
</feature>
<dbReference type="InterPro" id="IPR003838">
    <property type="entry name" value="ABC3_permease_C"/>
</dbReference>
<evidence type="ECO:0000256" key="1">
    <source>
        <dbReference type="ARBA" id="ARBA00004651"/>
    </source>
</evidence>
<evidence type="ECO:0000256" key="4">
    <source>
        <dbReference type="ARBA" id="ARBA00022989"/>
    </source>
</evidence>
<evidence type="ECO:0000256" key="7">
    <source>
        <dbReference type="SAM" id="Phobius"/>
    </source>
</evidence>
<evidence type="ECO:0000256" key="5">
    <source>
        <dbReference type="ARBA" id="ARBA00023136"/>
    </source>
</evidence>
<dbReference type="OrthoDB" id="9780560at2"/>
<feature type="domain" description="ABC3 transporter permease C-terminal" evidence="8">
    <location>
        <begin position="699"/>
        <end position="814"/>
    </location>
</feature>
<evidence type="ECO:0000256" key="6">
    <source>
        <dbReference type="ARBA" id="ARBA00038076"/>
    </source>
</evidence>
<dbReference type="Pfam" id="PF02687">
    <property type="entry name" value="FtsX"/>
    <property type="match status" value="2"/>
</dbReference>
<dbReference type="GO" id="GO:0005886">
    <property type="term" value="C:plasma membrane"/>
    <property type="evidence" value="ECO:0007669"/>
    <property type="project" value="UniProtKB-SubCell"/>
</dbReference>
<evidence type="ECO:0000256" key="3">
    <source>
        <dbReference type="ARBA" id="ARBA00022692"/>
    </source>
</evidence>
<keyword evidence="10" id="KW-1185">Reference proteome</keyword>
<feature type="transmembrane region" description="Helical" evidence="7">
    <location>
        <begin position="396"/>
        <end position="417"/>
    </location>
</feature>
<protein>
    <recommendedName>
        <fullName evidence="8">ABC3 transporter permease C-terminal domain-containing protein</fullName>
    </recommendedName>
</protein>
<feature type="transmembrane region" description="Helical" evidence="7">
    <location>
        <begin position="423"/>
        <end position="453"/>
    </location>
</feature>